<dbReference type="SFLD" id="SFLDG01129">
    <property type="entry name" value="C1.5:_HAD__Beta-PGM__Phosphata"/>
    <property type="match status" value="1"/>
</dbReference>
<dbReference type="InterPro" id="IPR041492">
    <property type="entry name" value="HAD_2"/>
</dbReference>
<dbReference type="Gene3D" id="1.10.150.240">
    <property type="entry name" value="Putative phosphatase, domain 2"/>
    <property type="match status" value="1"/>
</dbReference>
<name>A0A183B461_9TREM</name>
<dbReference type="InterPro" id="IPR006439">
    <property type="entry name" value="HAD-SF_hydro_IA"/>
</dbReference>
<dbReference type="NCBIfam" id="TIGR01509">
    <property type="entry name" value="HAD-SF-IA-v3"/>
    <property type="match status" value="1"/>
</dbReference>
<dbReference type="GO" id="GO:0016791">
    <property type="term" value="F:phosphatase activity"/>
    <property type="evidence" value="ECO:0007669"/>
    <property type="project" value="TreeGrafter"/>
</dbReference>
<dbReference type="AlphaFoldDB" id="A0A183B461"/>
<reference evidence="1" key="1">
    <citation type="submission" date="2016-06" db="UniProtKB">
        <authorList>
            <consortium name="WormBaseParasite"/>
        </authorList>
    </citation>
    <scope>IDENTIFICATION</scope>
</reference>
<sequence length="302" mass="33100">LLDPGQSRQEACPEVGVTQGLETTSEYQAAKLVPAQLAKLEPGTGAIDDIRVLDKVISLLFDNLSLRMPPAVTHVIFDVDGLLLDTEVVYTAASTEVLDKYGLKLTYAVKRKLMGSKPTEAARILVNELSAPFTPEEWHIKVHEKLTPERWHQVACLPGAERLVMHLAKHGIPMAAATGCASKELGEKMKNHQNIWKKLDHAVASGDDPEVAHGKPKPDIFLIAAQRFTSPPKSMETVLVFEDSPLGVEAAVKAGMQVVWVSQPEEPPGDAPETIAPADRHRVTRYQSLLDFEPQRFGLPAF</sequence>
<dbReference type="WBParaSite" id="ECPE_0001403601-mRNA-1">
    <property type="protein sequence ID" value="ECPE_0001403601-mRNA-1"/>
    <property type="gene ID" value="ECPE_0001403601"/>
</dbReference>
<dbReference type="PANTHER" id="PTHR18901">
    <property type="entry name" value="2-DEOXYGLUCOSE-6-PHOSPHATE PHOSPHATASE 2"/>
    <property type="match status" value="1"/>
</dbReference>
<dbReference type="Gene3D" id="3.40.50.1000">
    <property type="entry name" value="HAD superfamily/HAD-like"/>
    <property type="match status" value="1"/>
</dbReference>
<proteinExistence type="predicted"/>
<dbReference type="InterPro" id="IPR023198">
    <property type="entry name" value="PGP-like_dom2"/>
</dbReference>
<evidence type="ECO:0000313" key="1">
    <source>
        <dbReference type="WBParaSite" id="ECPE_0001403601-mRNA-1"/>
    </source>
</evidence>
<protein>
    <submittedName>
        <fullName evidence="1">Pseudouridine-5'-monophosphatase</fullName>
    </submittedName>
</protein>
<dbReference type="Pfam" id="PF13419">
    <property type="entry name" value="HAD_2"/>
    <property type="match status" value="1"/>
</dbReference>
<organism evidence="1">
    <name type="scientific">Echinostoma caproni</name>
    <dbReference type="NCBI Taxonomy" id="27848"/>
    <lineage>
        <taxon>Eukaryota</taxon>
        <taxon>Metazoa</taxon>
        <taxon>Spiralia</taxon>
        <taxon>Lophotrochozoa</taxon>
        <taxon>Platyhelminthes</taxon>
        <taxon>Trematoda</taxon>
        <taxon>Digenea</taxon>
        <taxon>Plagiorchiida</taxon>
        <taxon>Echinostomata</taxon>
        <taxon>Echinostomatoidea</taxon>
        <taxon>Echinostomatidae</taxon>
        <taxon>Echinostoma</taxon>
    </lineage>
</organism>
<dbReference type="SFLD" id="SFLDS00003">
    <property type="entry name" value="Haloacid_Dehalogenase"/>
    <property type="match status" value="1"/>
</dbReference>
<accession>A0A183B461</accession>
<dbReference type="FunFam" id="3.40.50.1000:FF:000055">
    <property type="entry name" value="Haloacid dehalogenase-like hydrolase family protein"/>
    <property type="match status" value="1"/>
</dbReference>
<dbReference type="PANTHER" id="PTHR18901:SF38">
    <property type="entry name" value="PSEUDOURIDINE-5'-PHOSPHATASE"/>
    <property type="match status" value="1"/>
</dbReference>
<dbReference type="InterPro" id="IPR036412">
    <property type="entry name" value="HAD-like_sf"/>
</dbReference>
<dbReference type="SUPFAM" id="SSF56784">
    <property type="entry name" value="HAD-like"/>
    <property type="match status" value="1"/>
</dbReference>
<dbReference type="InterPro" id="IPR023214">
    <property type="entry name" value="HAD_sf"/>
</dbReference>